<sequence length="69" mass="7492">MVYPLTKPSPASSFHALQSRLPSFTSCVPAVSPPQSNSLTVQSTTSHTTRLHLQPPTINRLSHPPTTQK</sequence>
<dbReference type="Proteomes" id="UP000799538">
    <property type="component" value="Unassembled WGS sequence"/>
</dbReference>
<protein>
    <submittedName>
        <fullName evidence="2">Uncharacterized protein</fullName>
    </submittedName>
</protein>
<name>A0A6A6FZP2_9PEZI</name>
<dbReference type="EMBL" id="ML992525">
    <property type="protein sequence ID" value="KAF2218901.1"/>
    <property type="molecule type" value="Genomic_DNA"/>
</dbReference>
<dbReference type="AlphaFoldDB" id="A0A6A6FZP2"/>
<accession>A0A6A6FZP2</accession>
<evidence type="ECO:0000313" key="3">
    <source>
        <dbReference type="Proteomes" id="UP000799538"/>
    </source>
</evidence>
<feature type="region of interest" description="Disordered" evidence="1">
    <location>
        <begin position="28"/>
        <end position="69"/>
    </location>
</feature>
<keyword evidence="3" id="KW-1185">Reference proteome</keyword>
<organism evidence="2 3">
    <name type="scientific">Elsinoe ampelina</name>
    <dbReference type="NCBI Taxonomy" id="302913"/>
    <lineage>
        <taxon>Eukaryota</taxon>
        <taxon>Fungi</taxon>
        <taxon>Dikarya</taxon>
        <taxon>Ascomycota</taxon>
        <taxon>Pezizomycotina</taxon>
        <taxon>Dothideomycetes</taxon>
        <taxon>Dothideomycetidae</taxon>
        <taxon>Myriangiales</taxon>
        <taxon>Elsinoaceae</taxon>
        <taxon>Elsinoe</taxon>
    </lineage>
</organism>
<feature type="compositionally biased region" description="Polar residues" evidence="1">
    <location>
        <begin position="56"/>
        <end position="69"/>
    </location>
</feature>
<feature type="compositionally biased region" description="Polar residues" evidence="1">
    <location>
        <begin position="33"/>
        <end position="48"/>
    </location>
</feature>
<gene>
    <name evidence="2" type="ORF">BDZ85DRAFT_269525</name>
</gene>
<evidence type="ECO:0000256" key="1">
    <source>
        <dbReference type="SAM" id="MobiDB-lite"/>
    </source>
</evidence>
<evidence type="ECO:0000313" key="2">
    <source>
        <dbReference type="EMBL" id="KAF2218901.1"/>
    </source>
</evidence>
<reference evidence="3" key="1">
    <citation type="journal article" date="2020" name="Stud. Mycol.">
        <title>101 Dothideomycetes genomes: A test case for predicting lifestyles and emergence of pathogens.</title>
        <authorList>
            <person name="Haridas S."/>
            <person name="Albert R."/>
            <person name="Binder M."/>
            <person name="Bloem J."/>
            <person name="LaButti K."/>
            <person name="Salamov A."/>
            <person name="Andreopoulos B."/>
            <person name="Baker S."/>
            <person name="Barry K."/>
            <person name="Bills G."/>
            <person name="Bluhm B."/>
            <person name="Cannon C."/>
            <person name="Castanera R."/>
            <person name="Culley D."/>
            <person name="Daum C."/>
            <person name="Ezra D."/>
            <person name="Gonzalez J."/>
            <person name="Henrissat B."/>
            <person name="Kuo A."/>
            <person name="Liang C."/>
            <person name="Lipzen A."/>
            <person name="Lutzoni F."/>
            <person name="Magnuson J."/>
            <person name="Mondo S."/>
            <person name="Nolan M."/>
            <person name="Ohm R."/>
            <person name="Pangilinan J."/>
            <person name="Park H.-J."/>
            <person name="Ramirez L."/>
            <person name="Alfaro M."/>
            <person name="Sun H."/>
            <person name="Tritt A."/>
            <person name="Yoshinaga Y."/>
            <person name="Zwiers L.-H."/>
            <person name="Turgeon B."/>
            <person name="Goodwin S."/>
            <person name="Spatafora J."/>
            <person name="Crous P."/>
            <person name="Grigoriev I."/>
        </authorList>
    </citation>
    <scope>NUCLEOTIDE SEQUENCE [LARGE SCALE GENOMIC DNA]</scope>
    <source>
        <strain evidence="3">CECT 20119</strain>
    </source>
</reference>
<proteinExistence type="predicted"/>